<name>A0A250LLG7_9BURK</name>
<gene>
    <name evidence="1" type="ORF">BCCH1_78990</name>
</gene>
<geneLocation type="plasmid" evidence="1">
    <name>pBC453</name>
</geneLocation>
<keyword evidence="1" id="KW-0614">Plasmid</keyword>
<proteinExistence type="predicted"/>
<organism evidence="1">
    <name type="scientific">Burkholderia contaminans</name>
    <dbReference type="NCBI Taxonomy" id="488447"/>
    <lineage>
        <taxon>Bacteria</taxon>
        <taxon>Pseudomonadati</taxon>
        <taxon>Pseudomonadota</taxon>
        <taxon>Betaproteobacteria</taxon>
        <taxon>Burkholderiales</taxon>
        <taxon>Burkholderiaceae</taxon>
        <taxon>Burkholderia</taxon>
        <taxon>Burkholderia cepacia complex</taxon>
    </lineage>
</organism>
<dbReference type="AlphaFoldDB" id="A0A250LLG7"/>
<sequence>MKQPGVIPGAGQGRSVTVDHAIEAMTCSATATRASKDVEKWAAAAEHHASMSGREDFRR</sequence>
<evidence type="ECO:0000313" key="1">
    <source>
        <dbReference type="EMBL" id="BBA45388.1"/>
    </source>
</evidence>
<dbReference type="EMBL" id="AP018360">
    <property type="protein sequence ID" value="BBA45388.1"/>
    <property type="molecule type" value="Genomic_DNA"/>
</dbReference>
<protein>
    <submittedName>
        <fullName evidence="1">Uncharacterized protein</fullName>
    </submittedName>
</protein>
<reference evidence="1" key="1">
    <citation type="journal article" date="2016" name="Biosci. Biotechnol. Biochem.">
        <title>Bioconversion of AHX to AOH by resting cells of Burkholderia contaminans CH-1.</title>
        <authorList>
            <person name="Choi J.H."/>
            <person name="Kikuchi A."/>
            <person name="Pumkaeo P."/>
            <person name="Hirai H."/>
            <person name="Tokuyama S."/>
            <person name="Kawagishi H."/>
        </authorList>
    </citation>
    <scope>NUCLEOTIDE SEQUENCE</scope>
    <source>
        <strain evidence="1">CH-1</strain>
        <plasmid evidence="1">pBC453</plasmid>
    </source>
</reference>
<accession>A0A250LLG7</accession>
<reference evidence="1" key="2">
    <citation type="journal article" date="2017" name="Genome Announc.">
        <title>High-Quality Draft Genome Sequence of Burkholderia contaminans CH-1, a Gram-Negative Bacterium That Metabolizes 2-Azahypoxanthine, a Plant Growth-Regulating Compound.</title>
        <authorList>
            <person name="Choi J.-H."/>
            <person name="Sugiura H."/>
            <person name="Moriuchi R."/>
            <person name="Kawagishi H."/>
            <person name="Dohra H."/>
        </authorList>
    </citation>
    <scope>NUCLEOTIDE SEQUENCE</scope>
    <source>
        <strain evidence="1">CH-1</strain>
        <plasmid evidence="1">pBC453</plasmid>
    </source>
</reference>